<dbReference type="InterPro" id="IPR003749">
    <property type="entry name" value="ThiS/MoaD-like"/>
</dbReference>
<dbReference type="InterPro" id="IPR012675">
    <property type="entry name" value="Beta-grasp_dom_sf"/>
</dbReference>
<dbReference type="EMBL" id="FNWV01000003">
    <property type="protein sequence ID" value="SEH52997.1"/>
    <property type="molecule type" value="Genomic_DNA"/>
</dbReference>
<dbReference type="PANTHER" id="PTHR10953:SF102">
    <property type="entry name" value="ADENYLYLTRANSFERASE AND SULFURTRANSFERASE MOCS3"/>
    <property type="match status" value="1"/>
</dbReference>
<dbReference type="NCBIfam" id="TIGR01687">
    <property type="entry name" value="moaD_arch"/>
    <property type="match status" value="1"/>
</dbReference>
<name>A0A1H6J2L1_RUMFL</name>
<dbReference type="InterPro" id="IPR035985">
    <property type="entry name" value="Ubiquitin-activating_enz"/>
</dbReference>
<protein>
    <submittedName>
        <fullName evidence="5">Adenylyltransferase and sulfurtransferase</fullName>
    </submittedName>
</protein>
<dbReference type="InterPro" id="IPR000594">
    <property type="entry name" value="ThiF_NAD_FAD-bd"/>
</dbReference>
<evidence type="ECO:0000256" key="1">
    <source>
        <dbReference type="ARBA" id="ARBA00022679"/>
    </source>
</evidence>
<dbReference type="FunFam" id="3.40.50.720:FF:000033">
    <property type="entry name" value="Adenylyltransferase and sulfurtransferase MOCS3"/>
    <property type="match status" value="1"/>
</dbReference>
<dbReference type="GO" id="GO:0008641">
    <property type="term" value="F:ubiquitin-like modifier activating enzyme activity"/>
    <property type="evidence" value="ECO:0007669"/>
    <property type="project" value="InterPro"/>
</dbReference>
<dbReference type="InterPro" id="IPR001763">
    <property type="entry name" value="Rhodanese-like_dom"/>
</dbReference>
<dbReference type="PANTHER" id="PTHR10953">
    <property type="entry name" value="UBIQUITIN-ACTIVATING ENZYME E1"/>
    <property type="match status" value="1"/>
</dbReference>
<organism evidence="5 6">
    <name type="scientific">Ruminococcus flavefaciens</name>
    <dbReference type="NCBI Taxonomy" id="1265"/>
    <lineage>
        <taxon>Bacteria</taxon>
        <taxon>Bacillati</taxon>
        <taxon>Bacillota</taxon>
        <taxon>Clostridia</taxon>
        <taxon>Eubacteriales</taxon>
        <taxon>Oscillospiraceae</taxon>
        <taxon>Ruminococcus</taxon>
    </lineage>
</organism>
<dbReference type="NCBIfam" id="NF004281">
    <property type="entry name" value="PRK05690.1"/>
    <property type="match status" value="1"/>
</dbReference>
<evidence type="ECO:0000259" key="4">
    <source>
        <dbReference type="PROSITE" id="PS50206"/>
    </source>
</evidence>
<dbReference type="OrthoDB" id="9804286at2"/>
<dbReference type="GO" id="GO:0005524">
    <property type="term" value="F:ATP binding"/>
    <property type="evidence" value="ECO:0007669"/>
    <property type="project" value="UniProtKB-KW"/>
</dbReference>
<gene>
    <name evidence="5" type="ORF">SAMN02910265_01302</name>
</gene>
<keyword evidence="5" id="KW-0548">Nucleotidyltransferase</keyword>
<proteinExistence type="predicted"/>
<dbReference type="SMART" id="SM00450">
    <property type="entry name" value="RHOD"/>
    <property type="match status" value="1"/>
</dbReference>
<reference evidence="5 6" key="1">
    <citation type="submission" date="2016-10" db="EMBL/GenBank/DDBJ databases">
        <authorList>
            <person name="de Groot N.N."/>
        </authorList>
    </citation>
    <scope>NUCLEOTIDE SEQUENCE [LARGE SCALE GENOMIC DNA]</scope>
    <source>
        <strain evidence="5 6">YAD2003</strain>
    </source>
</reference>
<dbReference type="GO" id="GO:0008146">
    <property type="term" value="F:sulfotransferase activity"/>
    <property type="evidence" value="ECO:0007669"/>
    <property type="project" value="TreeGrafter"/>
</dbReference>
<dbReference type="SUPFAM" id="SSF69572">
    <property type="entry name" value="Activating enzymes of the ubiquitin-like proteins"/>
    <property type="match status" value="1"/>
</dbReference>
<dbReference type="InterPro" id="IPR036873">
    <property type="entry name" value="Rhodanese-like_dom_sf"/>
</dbReference>
<dbReference type="CDD" id="cd00757">
    <property type="entry name" value="ThiF_MoeB_HesA_family"/>
    <property type="match status" value="1"/>
</dbReference>
<dbReference type="InterPro" id="IPR045886">
    <property type="entry name" value="ThiF/MoeB/HesA"/>
</dbReference>
<dbReference type="GO" id="GO:0004792">
    <property type="term" value="F:thiosulfate-cyanide sulfurtransferase activity"/>
    <property type="evidence" value="ECO:0007669"/>
    <property type="project" value="TreeGrafter"/>
</dbReference>
<dbReference type="GO" id="GO:0016779">
    <property type="term" value="F:nucleotidyltransferase activity"/>
    <property type="evidence" value="ECO:0007669"/>
    <property type="project" value="UniProtKB-KW"/>
</dbReference>
<dbReference type="Pfam" id="PF00899">
    <property type="entry name" value="ThiF"/>
    <property type="match status" value="1"/>
</dbReference>
<dbReference type="AlphaFoldDB" id="A0A1H6J2L1"/>
<dbReference type="Pfam" id="PF00581">
    <property type="entry name" value="Rhodanese"/>
    <property type="match status" value="1"/>
</dbReference>
<dbReference type="GO" id="GO:0005829">
    <property type="term" value="C:cytosol"/>
    <property type="evidence" value="ECO:0007669"/>
    <property type="project" value="TreeGrafter"/>
</dbReference>
<keyword evidence="1 5" id="KW-0808">Transferase</keyword>
<dbReference type="InterPro" id="IPR016155">
    <property type="entry name" value="Mopterin_synth/thiamin_S_b"/>
</dbReference>
<accession>A0A1H6J2L1</accession>
<dbReference type="RefSeq" id="WP_074715596.1">
    <property type="nucleotide sequence ID" value="NZ_FNWV01000003.1"/>
</dbReference>
<sequence length="485" mass="53713">MAVTVVIPTTLRLFTEHRSEIELEGRTVGEILGLLSEEYPETKKALFDEEGQLRAFINVFVNDENIRDLKEFDTEVKDGDEIILIPAIAGGSGVESVIGDRKGEKLTNDEINRYSRHLLLQEIGVKGQKRLKAAKVLIVGAGGLGTPLAQYLAAAGVGTIGIIDNDEVEESNLQRQVMHGTRDIGRPKVASAKDSIRQINPLVKVETYNMRLTAENAESIISEYDVVADASDNYPTRYLVNDTCVLLGKPDVFGAMYQFEGQVSVYYAKEGPCFRCMYPAPPPAGLVPSCAMGGVVGVLPGVIGTLQANEVIKLIVGGGKNLIGRVVTFDAWNLKWRELKIHKNDNCPLCGKKRTITEIEDFDYEDFCGLTQQKEEEAEVEGIEPKELKRRIDEGEKITIVDVREPHERAIAKFPDAIVIPIGQLERRQKELDTSVDTVFVCKEDKRSILAVNTLREAGYTGPLYNLKGGTNAWAREVDKDFPIY</sequence>
<dbReference type="Gene3D" id="3.40.50.720">
    <property type="entry name" value="NAD(P)-binding Rossmann-like Domain"/>
    <property type="match status" value="1"/>
</dbReference>
<feature type="domain" description="Rhodanese" evidence="4">
    <location>
        <begin position="394"/>
        <end position="483"/>
    </location>
</feature>
<dbReference type="SUPFAM" id="SSF54285">
    <property type="entry name" value="MoaD/ThiS"/>
    <property type="match status" value="1"/>
</dbReference>
<dbReference type="Pfam" id="PF02597">
    <property type="entry name" value="ThiS"/>
    <property type="match status" value="1"/>
</dbReference>
<dbReference type="Proteomes" id="UP000183190">
    <property type="component" value="Unassembled WGS sequence"/>
</dbReference>
<evidence type="ECO:0000256" key="3">
    <source>
        <dbReference type="ARBA" id="ARBA00022840"/>
    </source>
</evidence>
<evidence type="ECO:0000313" key="5">
    <source>
        <dbReference type="EMBL" id="SEH52997.1"/>
    </source>
</evidence>
<keyword evidence="2" id="KW-0547">Nucleotide-binding</keyword>
<dbReference type="PROSITE" id="PS50206">
    <property type="entry name" value="RHODANESE_3"/>
    <property type="match status" value="1"/>
</dbReference>
<dbReference type="InterPro" id="IPR010038">
    <property type="entry name" value="MoaD_arc-typ"/>
</dbReference>
<dbReference type="Gene3D" id="3.40.250.10">
    <property type="entry name" value="Rhodanese-like domain"/>
    <property type="match status" value="1"/>
</dbReference>
<keyword evidence="3" id="KW-0067">ATP-binding</keyword>
<evidence type="ECO:0000256" key="2">
    <source>
        <dbReference type="ARBA" id="ARBA00022741"/>
    </source>
</evidence>
<dbReference type="Gene3D" id="3.10.20.30">
    <property type="match status" value="1"/>
</dbReference>
<evidence type="ECO:0000313" key="6">
    <source>
        <dbReference type="Proteomes" id="UP000183190"/>
    </source>
</evidence>